<dbReference type="KEGG" id="gcr:GcLGCM259_2918"/>
<name>A0A5B7WZE4_9MICC</name>
<evidence type="ECO:0000313" key="5">
    <source>
        <dbReference type="EMBL" id="QCY48624.1"/>
    </source>
</evidence>
<keyword evidence="2" id="KW-0560">Oxidoreductase</keyword>
<organism evidence="5 6">
    <name type="scientific">Glutamicibacter creatinolyticus</name>
    <dbReference type="NCBI Taxonomy" id="162496"/>
    <lineage>
        <taxon>Bacteria</taxon>
        <taxon>Bacillati</taxon>
        <taxon>Actinomycetota</taxon>
        <taxon>Actinomycetes</taxon>
        <taxon>Micrococcales</taxon>
        <taxon>Micrococcaceae</taxon>
        <taxon>Glutamicibacter</taxon>
    </lineage>
</organism>
<evidence type="ECO:0000256" key="2">
    <source>
        <dbReference type="ARBA" id="ARBA00023002"/>
    </source>
</evidence>
<dbReference type="InterPro" id="IPR036291">
    <property type="entry name" value="NAD(P)-bd_dom_sf"/>
</dbReference>
<evidence type="ECO:0000256" key="3">
    <source>
        <dbReference type="RuleBase" id="RU000363"/>
    </source>
</evidence>
<dbReference type="AlphaFoldDB" id="A0A5B7WZE4"/>
<dbReference type="SUPFAM" id="SSF51735">
    <property type="entry name" value="NAD(P)-binding Rossmann-fold domains"/>
    <property type="match status" value="1"/>
</dbReference>
<dbReference type="EMBL" id="CP034412">
    <property type="protein sequence ID" value="QCY48624.1"/>
    <property type="molecule type" value="Genomic_DNA"/>
</dbReference>
<keyword evidence="6" id="KW-1185">Reference proteome</keyword>
<dbReference type="FunFam" id="3.40.50.720:FF:000084">
    <property type="entry name" value="Short-chain dehydrogenase reductase"/>
    <property type="match status" value="1"/>
</dbReference>
<evidence type="ECO:0000313" key="6">
    <source>
        <dbReference type="Proteomes" id="UP000307000"/>
    </source>
</evidence>
<comment type="similarity">
    <text evidence="1 3">Belongs to the short-chain dehydrogenases/reductases (SDR) family.</text>
</comment>
<dbReference type="CDD" id="cd05233">
    <property type="entry name" value="SDR_c"/>
    <property type="match status" value="1"/>
</dbReference>
<protein>
    <submittedName>
        <fullName evidence="5">SDR family oxidoreductase</fullName>
    </submittedName>
</protein>
<proteinExistence type="inferred from homology"/>
<dbReference type="Gene3D" id="3.40.50.720">
    <property type="entry name" value="NAD(P)-binding Rossmann-like Domain"/>
    <property type="match status" value="1"/>
</dbReference>
<dbReference type="GO" id="GO:0016491">
    <property type="term" value="F:oxidoreductase activity"/>
    <property type="evidence" value="ECO:0007669"/>
    <property type="project" value="UniProtKB-KW"/>
</dbReference>
<gene>
    <name evidence="5" type="ORF">GcLGCM259_2918</name>
</gene>
<dbReference type="InterPro" id="IPR002347">
    <property type="entry name" value="SDR_fam"/>
</dbReference>
<sequence length="256" mass="26613">MTTNPVSVSEESRRTIIITGAGSGIGRASARLLLSQGWNVVLAGRTEEKLHQAADGNPRALAVAADVAQSADVAELFEKASARFGRIHALFNNAGTFGPAVHVGDLSEEDWDEVCAVNLTGAINCARQAFNHMKDHGGGRIINNGSIAAQVPRPQSVAYAVTKHAITGLTRSMELDGRPWGITASQIDIGNAASEIMDQLGTSTGALQADGTRKVEPTFALEEAARAVAFIANAPASAAVNQLTITAAGMPYIGRG</sequence>
<feature type="domain" description="Ketoreductase" evidence="4">
    <location>
        <begin position="14"/>
        <end position="190"/>
    </location>
</feature>
<dbReference type="PRINTS" id="PR00081">
    <property type="entry name" value="GDHRDH"/>
</dbReference>
<dbReference type="PANTHER" id="PTHR43669">
    <property type="entry name" value="5-KETO-D-GLUCONATE 5-REDUCTASE"/>
    <property type="match status" value="1"/>
</dbReference>
<dbReference type="Proteomes" id="UP000307000">
    <property type="component" value="Chromosome"/>
</dbReference>
<evidence type="ECO:0000259" key="4">
    <source>
        <dbReference type="SMART" id="SM00822"/>
    </source>
</evidence>
<accession>A0A5B7WZE4</accession>
<dbReference type="InterPro" id="IPR057326">
    <property type="entry name" value="KR_dom"/>
</dbReference>
<reference evidence="5 6" key="1">
    <citation type="submission" date="2018-12" db="EMBL/GenBank/DDBJ databases">
        <title>Complete Genome Sequence of Glutamicibacter creatinolyticus strain LGCM259,isolated from an abscess of a 12-year-old mare in Italy.</title>
        <authorList>
            <person name="Santos R.G."/>
            <person name="Silva A.L."/>
            <person name="Seyffert N."/>
            <person name="Castro T.L.P."/>
            <person name="Attili A.R."/>
            <person name="Rifici C."/>
            <person name="Mazzullo G."/>
            <person name="Brenig B."/>
            <person name="Venanzi F."/>
            <person name="Azevedo V."/>
        </authorList>
    </citation>
    <scope>NUCLEOTIDE SEQUENCE [LARGE SCALE GENOMIC DNA]</scope>
    <source>
        <strain evidence="5 6">LGCM 259</strain>
    </source>
</reference>
<dbReference type="Pfam" id="PF00106">
    <property type="entry name" value="adh_short"/>
    <property type="match status" value="1"/>
</dbReference>
<dbReference type="PANTHER" id="PTHR43669:SF12">
    <property type="entry name" value="BLR5618 PROTEIN"/>
    <property type="match status" value="1"/>
</dbReference>
<dbReference type="PRINTS" id="PR00080">
    <property type="entry name" value="SDRFAMILY"/>
</dbReference>
<evidence type="ECO:0000256" key="1">
    <source>
        <dbReference type="ARBA" id="ARBA00006484"/>
    </source>
</evidence>
<dbReference type="RefSeq" id="WP_175419467.1">
    <property type="nucleotide sequence ID" value="NZ_CP034412.1"/>
</dbReference>
<dbReference type="SMART" id="SM00822">
    <property type="entry name" value="PKS_KR"/>
    <property type="match status" value="1"/>
</dbReference>